<accession>A0ABT9HZJ5</accession>
<reference evidence="1 2" key="1">
    <citation type="submission" date="2022-11" db="EMBL/GenBank/DDBJ databases">
        <title>Viruses from the air-sea interface of a natural surface slick.</title>
        <authorList>
            <person name="Rahlff J."/>
            <person name="Holmfeldt K."/>
        </authorList>
    </citation>
    <scope>NUCLEOTIDE SEQUENCE [LARGE SCALE GENOMIC DNA]</scope>
    <source>
        <strain evidence="1 2">SMS4</strain>
    </source>
</reference>
<gene>
    <name evidence="1" type="ORF">ORJ04_11385</name>
</gene>
<sequence length="391" mass="43942">MSRNILVQRFIKSRFTGFFAFLLLSACQPVNNNQAELTRRAADDPVAAVTLASQRLASAEYDAALRWFRHAALLGDDIALHHALQLQQREQGRLATAQWLQQQLDSNIIDNAAVNLAQRAELGLWQQNKPRIAGISHALGCKLTLQPVISQQAGADNWQSLSQQWQQDPQLSQLPVCFLPVYTLDSTVLGCTESSDTLIQCHYRALDTVVETGRFSQLLVIAGRGKASYNNGILQLPDNADLALFRHEFMHVLGFVDEYPLTEQAAMAICKPGMRYPNLIIGDNSTAYLQHWQLAPEDIALTAVKTCQSIGQQAYRVVSTTNVMRFYELGLPDLYLALAQQVLQNPQQLMPVQYYFAYLARQQQSWLQWQQFMQRASEQGYADAQQALAVD</sequence>
<protein>
    <submittedName>
        <fullName evidence="1">Uncharacterized protein</fullName>
    </submittedName>
</protein>
<proteinExistence type="predicted"/>
<dbReference type="Proteomes" id="UP001231109">
    <property type="component" value="Unassembled WGS sequence"/>
</dbReference>
<dbReference type="PROSITE" id="PS51257">
    <property type="entry name" value="PROKAR_LIPOPROTEIN"/>
    <property type="match status" value="1"/>
</dbReference>
<keyword evidence="2" id="KW-1185">Reference proteome</keyword>
<comment type="caution">
    <text evidence="1">The sequence shown here is derived from an EMBL/GenBank/DDBJ whole genome shotgun (WGS) entry which is preliminary data.</text>
</comment>
<dbReference type="RefSeq" id="WP_027669741.1">
    <property type="nucleotide sequence ID" value="NZ_JAPJDZ010000026.1"/>
</dbReference>
<evidence type="ECO:0000313" key="1">
    <source>
        <dbReference type="EMBL" id="MDP5136547.1"/>
    </source>
</evidence>
<name>A0ABT9HZJ5_9GAMM</name>
<organism evidence="1 2">
    <name type="scientific">Rheinheimera baltica</name>
    <dbReference type="NCBI Taxonomy" id="67576"/>
    <lineage>
        <taxon>Bacteria</taxon>
        <taxon>Pseudomonadati</taxon>
        <taxon>Pseudomonadota</taxon>
        <taxon>Gammaproteobacteria</taxon>
        <taxon>Chromatiales</taxon>
        <taxon>Chromatiaceae</taxon>
        <taxon>Rheinheimera</taxon>
    </lineage>
</organism>
<dbReference type="EMBL" id="JAPJDZ010000026">
    <property type="protein sequence ID" value="MDP5136547.1"/>
    <property type="molecule type" value="Genomic_DNA"/>
</dbReference>
<evidence type="ECO:0000313" key="2">
    <source>
        <dbReference type="Proteomes" id="UP001231109"/>
    </source>
</evidence>